<sequence>MPDFSKRSSEEEIMDDLACSGEVVHQTLRELETINALLGGNYVTLDGIRKLVEGRAPGRFRIDDLGCGSGDMLRLIRKWSLKKGLDPELTGLDANPFIIEFARKHTPPECNIRYEAVDILAASFRNRTFDVVTGTLFFHHFSNDQLVSFFRQLKTQTRIGFVINDIHRHWFAYYSIRWLTKFFSKSFMVKYDAPLSVLRAFRKQELVNILQAAGITHYSIQWMWAFRWQVIVRIKE</sequence>
<name>A0AAP2DNT5_9BACT</name>
<dbReference type="GO" id="GO:0008168">
    <property type="term" value="F:methyltransferase activity"/>
    <property type="evidence" value="ECO:0007669"/>
    <property type="project" value="UniProtKB-KW"/>
</dbReference>
<keyword evidence="2" id="KW-0808">Transferase</keyword>
<organism evidence="2 3">
    <name type="scientific">Chryseosolibacter histidini</name>
    <dbReference type="NCBI Taxonomy" id="2782349"/>
    <lineage>
        <taxon>Bacteria</taxon>
        <taxon>Pseudomonadati</taxon>
        <taxon>Bacteroidota</taxon>
        <taxon>Cytophagia</taxon>
        <taxon>Cytophagales</taxon>
        <taxon>Chryseotaleaceae</taxon>
        <taxon>Chryseosolibacter</taxon>
    </lineage>
</organism>
<dbReference type="CDD" id="cd02440">
    <property type="entry name" value="AdoMet_MTases"/>
    <property type="match status" value="1"/>
</dbReference>
<dbReference type="AlphaFoldDB" id="A0AAP2DNT5"/>
<dbReference type="EMBL" id="JAHESF010000016">
    <property type="protein sequence ID" value="MBT1698608.1"/>
    <property type="molecule type" value="Genomic_DNA"/>
</dbReference>
<proteinExistence type="predicted"/>
<keyword evidence="3" id="KW-1185">Reference proteome</keyword>
<dbReference type="RefSeq" id="WP_254165073.1">
    <property type="nucleotide sequence ID" value="NZ_JAHESF010000016.1"/>
</dbReference>
<reference evidence="2 3" key="1">
    <citation type="submission" date="2021-05" db="EMBL/GenBank/DDBJ databases">
        <title>A Polyphasic approach of four new species of the genus Ohtaekwangia: Ohtaekwangia histidinii sp. nov., Ohtaekwangia cretensis sp. nov., Ohtaekwangia indiensis sp. nov., Ohtaekwangia reichenbachii sp. nov. from diverse environment.</title>
        <authorList>
            <person name="Octaviana S."/>
        </authorList>
    </citation>
    <scope>NUCLEOTIDE SEQUENCE [LARGE SCALE GENOMIC DNA]</scope>
    <source>
        <strain evidence="2 3">PWU4</strain>
    </source>
</reference>
<dbReference type="Gene3D" id="3.40.50.150">
    <property type="entry name" value="Vaccinia Virus protein VP39"/>
    <property type="match status" value="1"/>
</dbReference>
<dbReference type="GO" id="GO:0032259">
    <property type="term" value="P:methylation"/>
    <property type="evidence" value="ECO:0007669"/>
    <property type="project" value="UniProtKB-KW"/>
</dbReference>
<accession>A0AAP2DNT5</accession>
<comment type="caution">
    <text evidence="2">The sequence shown here is derived from an EMBL/GenBank/DDBJ whole genome shotgun (WGS) entry which is preliminary data.</text>
</comment>
<feature type="domain" description="Methyltransferase" evidence="1">
    <location>
        <begin position="64"/>
        <end position="155"/>
    </location>
</feature>
<evidence type="ECO:0000313" key="3">
    <source>
        <dbReference type="Proteomes" id="UP001319200"/>
    </source>
</evidence>
<dbReference type="SUPFAM" id="SSF53335">
    <property type="entry name" value="S-adenosyl-L-methionine-dependent methyltransferases"/>
    <property type="match status" value="1"/>
</dbReference>
<keyword evidence="2" id="KW-0489">Methyltransferase</keyword>
<dbReference type="Proteomes" id="UP001319200">
    <property type="component" value="Unassembled WGS sequence"/>
</dbReference>
<evidence type="ECO:0000313" key="2">
    <source>
        <dbReference type="EMBL" id="MBT1698608.1"/>
    </source>
</evidence>
<dbReference type="InterPro" id="IPR041698">
    <property type="entry name" value="Methyltransf_25"/>
</dbReference>
<dbReference type="Pfam" id="PF13649">
    <property type="entry name" value="Methyltransf_25"/>
    <property type="match status" value="1"/>
</dbReference>
<protein>
    <submittedName>
        <fullName evidence="2">Methyltransferase domain-containing protein</fullName>
    </submittedName>
</protein>
<dbReference type="InterPro" id="IPR029063">
    <property type="entry name" value="SAM-dependent_MTases_sf"/>
</dbReference>
<evidence type="ECO:0000259" key="1">
    <source>
        <dbReference type="Pfam" id="PF13649"/>
    </source>
</evidence>
<gene>
    <name evidence="2" type="ORF">KK083_17075</name>
</gene>